<organism evidence="2 3">
    <name type="scientific">Fusarium albosuccineum</name>
    <dbReference type="NCBI Taxonomy" id="1237068"/>
    <lineage>
        <taxon>Eukaryota</taxon>
        <taxon>Fungi</taxon>
        <taxon>Dikarya</taxon>
        <taxon>Ascomycota</taxon>
        <taxon>Pezizomycotina</taxon>
        <taxon>Sordariomycetes</taxon>
        <taxon>Hypocreomycetidae</taxon>
        <taxon>Hypocreales</taxon>
        <taxon>Nectriaceae</taxon>
        <taxon>Fusarium</taxon>
        <taxon>Fusarium decemcellulare species complex</taxon>
    </lineage>
</organism>
<feature type="compositionally biased region" description="Low complexity" evidence="1">
    <location>
        <begin position="106"/>
        <end position="117"/>
    </location>
</feature>
<evidence type="ECO:0000256" key="1">
    <source>
        <dbReference type="SAM" id="MobiDB-lite"/>
    </source>
</evidence>
<evidence type="ECO:0000313" key="2">
    <source>
        <dbReference type="EMBL" id="KAF4452607.1"/>
    </source>
</evidence>
<protein>
    <submittedName>
        <fullName evidence="2">Wac domain-containing</fullName>
    </submittedName>
</protein>
<dbReference type="Proteomes" id="UP000554235">
    <property type="component" value="Unassembled WGS sequence"/>
</dbReference>
<sequence length="117" mass="13067">MALDSITRDEYIESRNAQDAQIYHELSSLRGNSRLRNPHLPIEPIVFSAPAGGIARPDLKLFLQNANEFYALRDYDTPWKVAMLDYLVGLYDVPLHLNAPMRGGRSSDSADSSTDDG</sequence>
<accession>A0A8H4KLP6</accession>
<gene>
    <name evidence="2" type="ORF">FALBO_16147</name>
</gene>
<dbReference type="AlphaFoldDB" id="A0A8H4KLP6"/>
<dbReference type="OrthoDB" id="5416902at2759"/>
<evidence type="ECO:0000313" key="3">
    <source>
        <dbReference type="Proteomes" id="UP000554235"/>
    </source>
</evidence>
<dbReference type="EMBL" id="JAADYS010002953">
    <property type="protein sequence ID" value="KAF4452607.1"/>
    <property type="molecule type" value="Genomic_DNA"/>
</dbReference>
<reference evidence="2 3" key="1">
    <citation type="submission" date="2020-01" db="EMBL/GenBank/DDBJ databases">
        <title>Identification and distribution of gene clusters putatively required for synthesis of sphingolipid metabolism inhibitors in phylogenetically diverse species of the filamentous fungus Fusarium.</title>
        <authorList>
            <person name="Kim H.-S."/>
            <person name="Busman M."/>
            <person name="Brown D.W."/>
            <person name="Divon H."/>
            <person name="Uhlig S."/>
            <person name="Proctor R.H."/>
        </authorList>
    </citation>
    <scope>NUCLEOTIDE SEQUENCE [LARGE SCALE GENOMIC DNA]</scope>
    <source>
        <strain evidence="2 3">NRRL 20459</strain>
    </source>
</reference>
<name>A0A8H4KLP6_9HYPO</name>
<keyword evidence="3" id="KW-1185">Reference proteome</keyword>
<feature type="region of interest" description="Disordered" evidence="1">
    <location>
        <begin position="97"/>
        <end position="117"/>
    </location>
</feature>
<comment type="caution">
    <text evidence="2">The sequence shown here is derived from an EMBL/GenBank/DDBJ whole genome shotgun (WGS) entry which is preliminary data.</text>
</comment>
<proteinExistence type="predicted"/>